<comment type="caution">
    <text evidence="2">The sequence shown here is derived from an EMBL/GenBank/DDBJ whole genome shotgun (WGS) entry which is preliminary data.</text>
</comment>
<evidence type="ECO:0000313" key="2">
    <source>
        <dbReference type="EMBL" id="TDG99653.1"/>
    </source>
</evidence>
<proteinExistence type="predicted"/>
<feature type="region of interest" description="Disordered" evidence="1">
    <location>
        <begin position="83"/>
        <end position="159"/>
    </location>
</feature>
<dbReference type="EMBL" id="SCKG01000019">
    <property type="protein sequence ID" value="TDG99653.1"/>
    <property type="molecule type" value="Genomic_DNA"/>
</dbReference>
<name>A0A484CEZ0_PERFV</name>
<dbReference type="STRING" id="8167.A0A484CEZ0"/>
<accession>A0A484CEZ0</accession>
<organism evidence="2 3">
    <name type="scientific">Perca flavescens</name>
    <name type="common">American yellow perch</name>
    <name type="synonym">Morone flavescens</name>
    <dbReference type="NCBI Taxonomy" id="8167"/>
    <lineage>
        <taxon>Eukaryota</taxon>
        <taxon>Metazoa</taxon>
        <taxon>Chordata</taxon>
        <taxon>Craniata</taxon>
        <taxon>Vertebrata</taxon>
        <taxon>Euteleostomi</taxon>
        <taxon>Actinopterygii</taxon>
        <taxon>Neopterygii</taxon>
        <taxon>Teleostei</taxon>
        <taxon>Neoteleostei</taxon>
        <taxon>Acanthomorphata</taxon>
        <taxon>Eupercaria</taxon>
        <taxon>Perciformes</taxon>
        <taxon>Percoidei</taxon>
        <taxon>Percidae</taxon>
        <taxon>Percinae</taxon>
        <taxon>Perca</taxon>
    </lineage>
</organism>
<protein>
    <submittedName>
        <fullName evidence="2">Uncharacterized protein</fullName>
    </submittedName>
</protein>
<evidence type="ECO:0000256" key="1">
    <source>
        <dbReference type="SAM" id="MobiDB-lite"/>
    </source>
</evidence>
<reference evidence="2 3" key="1">
    <citation type="submission" date="2019-01" db="EMBL/GenBank/DDBJ databases">
        <title>A chromosome-scale genome assembly of the yellow perch, Perca flavescens.</title>
        <authorList>
            <person name="Feron R."/>
            <person name="Morvezen R."/>
            <person name="Bestin A."/>
            <person name="Haffray P."/>
            <person name="Klopp C."/>
            <person name="Zahm M."/>
            <person name="Cabau C."/>
            <person name="Roques C."/>
            <person name="Donnadieu C."/>
            <person name="Bouchez O."/>
            <person name="Christie M."/>
            <person name="Larson W."/>
            <person name="Guiguen Y."/>
        </authorList>
    </citation>
    <scope>NUCLEOTIDE SEQUENCE [LARGE SCALE GENOMIC DNA]</scope>
    <source>
        <strain evidence="2">YP-PL-M2</strain>
        <tissue evidence="2">Blood</tissue>
    </source>
</reference>
<dbReference type="AlphaFoldDB" id="A0A484CEZ0"/>
<sequence>MRMSGLHSNLSVGFCNITVNCSIQDDWASSVCNEDSCETSQRSLFRKVNITIFTDNSSIICSGNNHVSTSNVSKSIETMCFRESNPEHEEASEQPIVITDTSTAPIIPSQPVEAQSEPRVSTSSSSQAEACYENVDATQPCQTSSPTISPRDEQSQKVDTVYSFLQAD</sequence>
<feature type="compositionally biased region" description="Polar residues" evidence="1">
    <location>
        <begin position="136"/>
        <end position="148"/>
    </location>
</feature>
<feature type="compositionally biased region" description="Polar residues" evidence="1">
    <location>
        <begin position="118"/>
        <end position="128"/>
    </location>
</feature>
<keyword evidence="3" id="KW-1185">Reference proteome</keyword>
<dbReference type="Proteomes" id="UP000295070">
    <property type="component" value="Chromosome 19"/>
</dbReference>
<evidence type="ECO:0000313" key="3">
    <source>
        <dbReference type="Proteomes" id="UP000295070"/>
    </source>
</evidence>
<gene>
    <name evidence="2" type="ORF">EPR50_G00195990</name>
</gene>